<evidence type="ECO:0000259" key="7">
    <source>
        <dbReference type="PROSITE" id="PS50970"/>
    </source>
</evidence>
<feature type="binding site" evidence="5 6">
    <location>
        <position position="290"/>
    </location>
    <ligand>
        <name>Zn(2+)</name>
        <dbReference type="ChEBI" id="CHEBI:29105"/>
    </ligand>
</feature>
<dbReference type="GO" id="GO:0032259">
    <property type="term" value="P:methylation"/>
    <property type="evidence" value="ECO:0007669"/>
    <property type="project" value="UniProtKB-KW"/>
</dbReference>
<dbReference type="PANTHER" id="PTHR46015">
    <property type="entry name" value="ZGC:172121"/>
    <property type="match status" value="1"/>
</dbReference>
<organism evidence="8 9">
    <name type="scientific">Apophysomyces ossiformis</name>
    <dbReference type="NCBI Taxonomy" id="679940"/>
    <lineage>
        <taxon>Eukaryota</taxon>
        <taxon>Fungi</taxon>
        <taxon>Fungi incertae sedis</taxon>
        <taxon>Mucoromycota</taxon>
        <taxon>Mucoromycotina</taxon>
        <taxon>Mucoromycetes</taxon>
        <taxon>Mucorales</taxon>
        <taxon>Mucorineae</taxon>
        <taxon>Mucoraceae</taxon>
        <taxon>Apophysomyces</taxon>
    </lineage>
</organism>
<accession>A0A8H7BTE9</accession>
<dbReference type="PANTHER" id="PTHR46015:SF1">
    <property type="entry name" value="HOMOCYSTEINE S-METHYLTRANSFERASE-LIKE ISOFORM 1"/>
    <property type="match status" value="1"/>
</dbReference>
<evidence type="ECO:0000256" key="2">
    <source>
        <dbReference type="ARBA" id="ARBA00022679"/>
    </source>
</evidence>
<dbReference type="SUPFAM" id="SSF82282">
    <property type="entry name" value="Homocysteine S-methyltransferase"/>
    <property type="match status" value="1"/>
</dbReference>
<evidence type="ECO:0000256" key="5">
    <source>
        <dbReference type="PIRSR" id="PIRSR037505-2"/>
    </source>
</evidence>
<feature type="binding site" evidence="5 6">
    <location>
        <position position="218"/>
    </location>
    <ligand>
        <name>Zn(2+)</name>
        <dbReference type="ChEBI" id="CHEBI:29105"/>
    </ligand>
</feature>
<comment type="caution">
    <text evidence="8">The sequence shown here is derived from an EMBL/GenBank/DDBJ whole genome shotgun (WGS) entry which is preliminary data.</text>
</comment>
<dbReference type="GO" id="GO:0008270">
    <property type="term" value="F:zinc ion binding"/>
    <property type="evidence" value="ECO:0007669"/>
    <property type="project" value="InterPro"/>
</dbReference>
<keyword evidence="9" id="KW-1185">Reference proteome</keyword>
<dbReference type="Pfam" id="PF02574">
    <property type="entry name" value="S-methyl_trans"/>
    <property type="match status" value="1"/>
</dbReference>
<dbReference type="InterPro" id="IPR017226">
    <property type="entry name" value="BHMT-like"/>
</dbReference>
<feature type="domain" description="Hcy-binding" evidence="7">
    <location>
        <begin position="1"/>
        <end position="305"/>
    </location>
</feature>
<dbReference type="GO" id="GO:0008898">
    <property type="term" value="F:S-adenosylmethionine-homocysteine S-methyltransferase activity"/>
    <property type="evidence" value="ECO:0007669"/>
    <property type="project" value="TreeGrafter"/>
</dbReference>
<dbReference type="AlphaFoldDB" id="A0A8H7BTE9"/>
<evidence type="ECO:0000313" key="9">
    <source>
        <dbReference type="Proteomes" id="UP000605846"/>
    </source>
</evidence>
<keyword evidence="2 6" id="KW-0808">Transferase</keyword>
<dbReference type="NCBIfam" id="NF007020">
    <property type="entry name" value="PRK09485.1"/>
    <property type="match status" value="1"/>
</dbReference>
<comment type="cofactor">
    <cofactor evidence="5">
        <name>Zn(2+)</name>
        <dbReference type="ChEBI" id="CHEBI:29105"/>
    </cofactor>
    <text evidence="5">Binds 1 zinc ion per subunit.</text>
</comment>
<feature type="binding site" evidence="5 6">
    <location>
        <position position="291"/>
    </location>
    <ligand>
        <name>Zn(2+)</name>
        <dbReference type="ChEBI" id="CHEBI:29105"/>
    </ligand>
</feature>
<evidence type="ECO:0000313" key="8">
    <source>
        <dbReference type="EMBL" id="KAF7732171.1"/>
    </source>
</evidence>
<dbReference type="GO" id="GO:0009086">
    <property type="term" value="P:methionine biosynthetic process"/>
    <property type="evidence" value="ECO:0007669"/>
    <property type="project" value="InterPro"/>
</dbReference>
<dbReference type="Proteomes" id="UP000605846">
    <property type="component" value="Unassembled WGS sequence"/>
</dbReference>
<evidence type="ECO:0000256" key="4">
    <source>
        <dbReference type="ARBA" id="ARBA00022833"/>
    </source>
</evidence>
<name>A0A8H7BTE9_9FUNG</name>
<keyword evidence="4 5" id="KW-0862">Zinc</keyword>
<dbReference type="EMBL" id="JABAYA010000004">
    <property type="protein sequence ID" value="KAF7732171.1"/>
    <property type="molecule type" value="Genomic_DNA"/>
</dbReference>
<protein>
    <recommendedName>
        <fullName evidence="7">Hcy-binding domain-containing protein</fullName>
    </recommendedName>
</protein>
<keyword evidence="1 6" id="KW-0489">Methyltransferase</keyword>
<dbReference type="InterPro" id="IPR051486">
    <property type="entry name" value="Hcy_S-methyltransferase"/>
</dbReference>
<gene>
    <name evidence="8" type="ORF">EC973_006426</name>
</gene>
<dbReference type="InterPro" id="IPR003726">
    <property type="entry name" value="HCY_dom"/>
</dbReference>
<dbReference type="GO" id="GO:0033528">
    <property type="term" value="P:S-methylmethionine cycle"/>
    <property type="evidence" value="ECO:0007669"/>
    <property type="project" value="TreeGrafter"/>
</dbReference>
<proteinExistence type="predicted"/>
<dbReference type="PROSITE" id="PS50970">
    <property type="entry name" value="HCY"/>
    <property type="match status" value="1"/>
</dbReference>
<keyword evidence="3 5" id="KW-0479">Metal-binding</keyword>
<dbReference type="OrthoDB" id="261426at2759"/>
<reference evidence="8" key="1">
    <citation type="submission" date="2020-01" db="EMBL/GenBank/DDBJ databases">
        <title>Genome Sequencing of Three Apophysomyces-Like Fungal Strains Confirms a Novel Fungal Genus in the Mucoromycota with divergent Burkholderia-like Endosymbiotic Bacteria.</title>
        <authorList>
            <person name="Stajich J.E."/>
            <person name="Macias A.M."/>
            <person name="Carter-House D."/>
            <person name="Lovett B."/>
            <person name="Kasson L.R."/>
            <person name="Berry K."/>
            <person name="Grigoriev I."/>
            <person name="Chang Y."/>
            <person name="Spatafora J."/>
            <person name="Kasson M.T."/>
        </authorList>
    </citation>
    <scope>NUCLEOTIDE SEQUENCE</scope>
    <source>
        <strain evidence="8">NRRL A-21654</strain>
    </source>
</reference>
<dbReference type="Gene3D" id="3.20.20.330">
    <property type="entry name" value="Homocysteine-binding-like domain"/>
    <property type="match status" value="1"/>
</dbReference>
<dbReference type="PIRSF" id="PIRSF037505">
    <property type="entry name" value="Betaine_HMT"/>
    <property type="match status" value="1"/>
</dbReference>
<dbReference type="InterPro" id="IPR036589">
    <property type="entry name" value="HCY_dom_sf"/>
</dbReference>
<sequence>MVFQTPLILDGGFATELENSFHKDLSGKLWSAKCLDEDPYAIKAVHRMYFEAGADIATTCSYQASVKGFLDAGYSYAKAIELMRRSVQLAREARDEFGRGLVALSIGCYGAVLANGAEYTGDYGENVGPKELLQFHKERLAVFLQEPGIDFVLFETIPSLAEAKAIRDLVADSALPLPPLAISFSCQSNDQIADGTPLDTVLALFDSLEQVFAVGVNCTKIRLIPSLLSNVAKHATLSGKTLLCYPDGGAEWDAVARSWKEESKLSSEAFARTVDKDIKPFGKNVIVGGCCGTGPAHIQCLRRLIS</sequence>
<evidence type="ECO:0000256" key="6">
    <source>
        <dbReference type="PROSITE-ProRule" id="PRU00333"/>
    </source>
</evidence>
<evidence type="ECO:0000256" key="1">
    <source>
        <dbReference type="ARBA" id="ARBA00022603"/>
    </source>
</evidence>
<evidence type="ECO:0000256" key="3">
    <source>
        <dbReference type="ARBA" id="ARBA00022723"/>
    </source>
</evidence>